<protein>
    <recommendedName>
        <fullName evidence="11">RNA polymerase II-associated protein 1 C-terminal domain-containing protein</fullName>
    </recommendedName>
</protein>
<evidence type="ECO:0000313" key="10">
    <source>
        <dbReference type="Proteomes" id="UP000000561"/>
    </source>
</evidence>
<dbReference type="Pfam" id="PF08621">
    <property type="entry name" value="RPAP1_N"/>
    <property type="match status" value="1"/>
</dbReference>
<dbReference type="SUPFAM" id="SSF48371">
    <property type="entry name" value="ARM repeat"/>
    <property type="match status" value="1"/>
</dbReference>
<feature type="compositionally biased region" description="Polar residues" evidence="5">
    <location>
        <begin position="399"/>
        <end position="432"/>
    </location>
</feature>
<reference evidence="9 10" key="1">
    <citation type="journal article" date="2006" name="Nature">
        <title>Insights from the genome of the biotrophic fungal plant pathogen Ustilago maydis.</title>
        <authorList>
            <person name="Kamper J."/>
            <person name="Kahmann R."/>
            <person name="Bolker M."/>
            <person name="Ma L.J."/>
            <person name="Brefort T."/>
            <person name="Saville B.J."/>
            <person name="Banuett F."/>
            <person name="Kronstad J.W."/>
            <person name="Gold S.E."/>
            <person name="Muller O."/>
            <person name="Perlin M.H."/>
            <person name="Wosten H.A."/>
            <person name="de Vries R."/>
            <person name="Ruiz-Herrera J."/>
            <person name="Reynaga-Pena C.G."/>
            <person name="Snetselaar K."/>
            <person name="McCann M."/>
            <person name="Perez-Martin J."/>
            <person name="Feldbrugge M."/>
            <person name="Basse C.W."/>
            <person name="Steinberg G."/>
            <person name="Ibeas J.I."/>
            <person name="Holloman W."/>
            <person name="Guzman P."/>
            <person name="Farman M."/>
            <person name="Stajich J.E."/>
            <person name="Sentandreu R."/>
            <person name="Gonzalez-Prieto J.M."/>
            <person name="Kennell J.C."/>
            <person name="Molina L."/>
            <person name="Schirawski J."/>
            <person name="Mendoza-Mendoza A."/>
            <person name="Greilinger D."/>
            <person name="Munch K."/>
            <person name="Rossel N."/>
            <person name="Scherer M."/>
            <person name="Vranes M."/>
            <person name="Ladendorf O."/>
            <person name="Vincon V."/>
            <person name="Fuchs U."/>
            <person name="Sandrock B."/>
            <person name="Meng S."/>
            <person name="Ho E.C."/>
            <person name="Cahill M.J."/>
            <person name="Boyce K.J."/>
            <person name="Klose J."/>
            <person name="Klosterman S.J."/>
            <person name="Deelstra H.J."/>
            <person name="Ortiz-Castellanos L."/>
            <person name="Li W."/>
            <person name="Sanchez-Alonso P."/>
            <person name="Schreier P.H."/>
            <person name="Hauser-Hahn I."/>
            <person name="Vaupel M."/>
            <person name="Koopmann E."/>
            <person name="Friedrich G."/>
            <person name="Voss H."/>
            <person name="Schluter T."/>
            <person name="Margolis J."/>
            <person name="Platt D."/>
            <person name="Swimmer C."/>
            <person name="Gnirke A."/>
            <person name="Chen F."/>
            <person name="Vysotskaia V."/>
            <person name="Mannhaupt G."/>
            <person name="Guldener U."/>
            <person name="Munsterkotter M."/>
            <person name="Haase D."/>
            <person name="Oesterheld M."/>
            <person name="Mewes H.W."/>
            <person name="Mauceli E.W."/>
            <person name="DeCaprio D."/>
            <person name="Wade C.M."/>
            <person name="Butler J."/>
            <person name="Young S."/>
            <person name="Jaffe D.B."/>
            <person name="Calvo S."/>
            <person name="Nusbaum C."/>
            <person name="Galagan J."/>
            <person name="Birren B.W."/>
        </authorList>
    </citation>
    <scope>NUCLEOTIDE SEQUENCE [LARGE SCALE GENOMIC DNA]</scope>
    <source>
        <strain evidence="10">DSM 14603 / FGSC 9021 / UM521</strain>
    </source>
</reference>
<evidence type="ECO:0000256" key="3">
    <source>
        <dbReference type="ARBA" id="ARBA00023163"/>
    </source>
</evidence>
<dbReference type="VEuPathDB" id="FungiDB:UMAG_00513"/>
<keyword evidence="10" id="KW-1185">Reference proteome</keyword>
<dbReference type="InterPro" id="IPR039913">
    <property type="entry name" value="RPAP1/Rba50"/>
</dbReference>
<feature type="compositionally biased region" description="Polar residues" evidence="5">
    <location>
        <begin position="171"/>
        <end position="180"/>
    </location>
</feature>
<dbReference type="EMBL" id="CM003140">
    <property type="protein sequence ID" value="KIS72091.1"/>
    <property type="molecule type" value="Genomic_DNA"/>
</dbReference>
<dbReference type="InterPro" id="IPR057989">
    <property type="entry name" value="TPR_RPAP1/MINIYO-like"/>
</dbReference>
<proteinExistence type="inferred from homology"/>
<gene>
    <name evidence="9" type="ORF">UMAG_00513</name>
</gene>
<evidence type="ECO:0008006" key="11">
    <source>
        <dbReference type="Google" id="ProtNLM"/>
    </source>
</evidence>
<feature type="compositionally biased region" description="Basic and acidic residues" evidence="5">
    <location>
        <begin position="188"/>
        <end position="202"/>
    </location>
</feature>
<feature type="region of interest" description="Disordered" evidence="5">
    <location>
        <begin position="1159"/>
        <end position="1187"/>
    </location>
</feature>
<organism evidence="9 10">
    <name type="scientific">Mycosarcoma maydis</name>
    <name type="common">Corn smut fungus</name>
    <name type="synonym">Ustilago maydis</name>
    <dbReference type="NCBI Taxonomy" id="5270"/>
    <lineage>
        <taxon>Eukaryota</taxon>
        <taxon>Fungi</taxon>
        <taxon>Dikarya</taxon>
        <taxon>Basidiomycota</taxon>
        <taxon>Ustilaginomycotina</taxon>
        <taxon>Ustilaginomycetes</taxon>
        <taxon>Ustilaginales</taxon>
        <taxon>Ustilaginaceae</taxon>
        <taxon>Mycosarcoma</taxon>
    </lineage>
</organism>
<dbReference type="Proteomes" id="UP000000561">
    <property type="component" value="Chromosome 1"/>
</dbReference>
<dbReference type="OMA" id="GKPMSAF"/>
<feature type="region of interest" description="Disordered" evidence="5">
    <location>
        <begin position="398"/>
        <end position="440"/>
    </location>
</feature>
<dbReference type="RefSeq" id="XP_011386358.1">
    <property type="nucleotide sequence ID" value="XM_011388056.1"/>
</dbReference>
<dbReference type="Pfam" id="PF25766">
    <property type="entry name" value="TPR_RPAP1"/>
    <property type="match status" value="1"/>
</dbReference>
<dbReference type="eggNOG" id="KOG1894">
    <property type="taxonomic scope" value="Eukaryota"/>
</dbReference>
<dbReference type="OrthoDB" id="348201at2759"/>
<feature type="domain" description="RPAP1 N-terminal" evidence="7">
    <location>
        <begin position="358"/>
        <end position="400"/>
    </location>
</feature>
<feature type="compositionally biased region" description="Acidic residues" evidence="5">
    <location>
        <begin position="28"/>
        <end position="38"/>
    </location>
</feature>
<evidence type="ECO:0000259" key="8">
    <source>
        <dbReference type="Pfam" id="PF25766"/>
    </source>
</evidence>
<sequence length="1572" mass="173278">MASQQHSTDERQMHKQRIRPRFIDLAELDDDFSGDDGSLESASRRAALGSVGDWPPAATVIRKKPPTIASSNKAEVPASGTKLASALKRPTVEDVQNLQSSRSVDSRSNTNASKQGEARPQPRTVSFTPETQDAAERATELPGSRKATLNLAGSIIGSIQERPAGERRTRSNGATRSKPSGSRFVVRRRMDEDLQKHEEQRKQRLQQEVTPEGQEPGTGFPEVSHRDQITPILPRNESKTRQHHFTEDIEAVEAPQRDAAATSTALAASRIAPTPERTTEGPLVEDEEWLDEDGKPMSAFRKSRLLRQGLRPPSFRSRSSHGSSSQQSQRDVPSSQPDPTRDPGGGADIDAISAVLSDVSRENYQKVRQMSAAEVSEELRSLESLFGKDVLEALRNRKNTSTPQDSDHVASSATQPDGISVKSTSNDVTGPSVSEEDKEGPLAIKRQYFPAEPEGPNPSLEWMMPQQSQLSVSTDLRFDFSGKPMQRELQTDDTYLSGLHHHGDDQEAPGYTFAELLHLSRSTVAAQRQLALNVLGRVCEHHPAFGDNKHPGGVAATNLLNEHALLLRARIISISRWLLGDRHFTVRAAALRCLASAVRSLPSGVLIPLGSAQELDFGRLVGASQSDADGKDSRDVASEIEKGIQRDWANVILESDIVSLFLDRIDSVITSTWEAELAVELLFRIASCSASHAMRVFEADPRKLCDFVIYLGLKVAWPPAPIESPLLGGARQRPNSLPSVIAVRLLHQGILSDRKIAESIVLSGSVEHLLRFVVTPPWKVEEDWVSDDEAGDAIVVTGYQIFDEVLQLFVSLASYGLFASVVARTWDLWQASSSWAVKQLLHNNQSEGDISKKVWINEARDIAAQRIFEILAAWTHCAMDPHELMTAHDITWTQVRDWIEPIKDAAQELATTTTARPSDQGPAFGALCTYIDAWVRCAISKEPKILDKYVESCQTILSHSHRPIQQHFLNSITLLPSAPTQTMALDEAEQACCACHRFLNVTRTMVRADRIKFGPSADEPALPEETRDVMLQESLALISSVSVWQTLQSLESRASGRHVYQQKFSDFIAAAMTTISGSRFDVTFELAASSRLDERYASRVAEVVLRATEALTETATALILRPFLLESISGANRLPEAGQTEAVGYNALPLSQVQSLFNPSMAHNSNKDTKPAENLQDAGSDDEEDEKDIDPITGFKLWKCPASGLPLRADWPLLILDDLLHSANTAVFNRPDNLDEDWKPSEMEMVRASLRLAVAVFRAMLQRSKQPSIGRSIEAANDAAIQETQAMLSSLPSPEQILLGVSKVFMLEQGQSDTFTDKTVAGVALQKQSGMITGRDLFRDPGISSELTSLLDIVDELVELRQQHPHRTLMSTVTLDAWTNNTYGSSVSFYQFFTNLVGLWDSVSFGDINFARTVMTIANAGCGGVFEGDHGVAVDFRRLLWNDYSDGLRSMPSTTVANWLLSWTDKDQDMLEHYCRYLASAAEGKTARQSMAWQIAVNHVGAAIELLDHRQANGAAQSKRVETILRSLLVAKGEPLLREIFEARVKASTGINVADDHLERLVSKLQVSAEEQ</sequence>
<keyword evidence="4" id="KW-0539">Nucleus</keyword>
<dbReference type="PANTHER" id="PTHR21483:SF18">
    <property type="entry name" value="RNA POLYMERASE II-ASSOCIATED PROTEIN 1"/>
    <property type="match status" value="1"/>
</dbReference>
<dbReference type="InterPro" id="IPR013929">
    <property type="entry name" value="RPAP1_C"/>
</dbReference>
<evidence type="ECO:0000313" key="9">
    <source>
        <dbReference type="EMBL" id="KIS72091.1"/>
    </source>
</evidence>
<evidence type="ECO:0000256" key="2">
    <source>
        <dbReference type="ARBA" id="ARBA00009953"/>
    </source>
</evidence>
<dbReference type="InParanoid" id="A0A0D1E9Y8"/>
<evidence type="ECO:0000259" key="6">
    <source>
        <dbReference type="Pfam" id="PF08620"/>
    </source>
</evidence>
<feature type="compositionally biased region" description="Low complexity" evidence="5">
    <location>
        <begin position="259"/>
        <end position="269"/>
    </location>
</feature>
<accession>A0A0D1E9Y8</accession>
<dbReference type="GeneID" id="23561791"/>
<dbReference type="PANTHER" id="PTHR21483">
    <property type="entry name" value="RNA POLYMERASE II-ASSOCIATED PROTEIN 1"/>
    <property type="match status" value="1"/>
</dbReference>
<feature type="region of interest" description="Disordered" evidence="5">
    <location>
        <begin position="28"/>
        <end position="352"/>
    </location>
</feature>
<evidence type="ECO:0000256" key="5">
    <source>
        <dbReference type="SAM" id="MobiDB-lite"/>
    </source>
</evidence>
<dbReference type="InterPro" id="IPR016024">
    <property type="entry name" value="ARM-type_fold"/>
</dbReference>
<comment type="similarity">
    <text evidence="2">Belongs to the RPAP1 family.</text>
</comment>
<dbReference type="GO" id="GO:0006366">
    <property type="term" value="P:transcription by RNA polymerase II"/>
    <property type="evidence" value="ECO:0007669"/>
    <property type="project" value="InterPro"/>
</dbReference>
<evidence type="ECO:0000256" key="4">
    <source>
        <dbReference type="ARBA" id="ARBA00023242"/>
    </source>
</evidence>
<evidence type="ECO:0000256" key="1">
    <source>
        <dbReference type="ARBA" id="ARBA00004123"/>
    </source>
</evidence>
<comment type="subcellular location">
    <subcellularLocation>
        <location evidence="1">Nucleus</location>
    </subcellularLocation>
</comment>
<dbReference type="InterPro" id="IPR013930">
    <property type="entry name" value="RPAP1_N"/>
</dbReference>
<feature type="compositionally biased region" description="Basic and acidic residues" evidence="5">
    <location>
        <begin position="236"/>
        <end position="247"/>
    </location>
</feature>
<dbReference type="STRING" id="237631.A0A0D1E9Y8"/>
<dbReference type="Pfam" id="PF08620">
    <property type="entry name" value="RPAP1_C"/>
    <property type="match status" value="1"/>
</dbReference>
<feature type="compositionally biased region" description="Low complexity" evidence="5">
    <location>
        <begin position="314"/>
        <end position="330"/>
    </location>
</feature>
<dbReference type="KEGG" id="uma:UMAG_00513"/>
<keyword evidence="3" id="KW-0804">Transcription</keyword>
<feature type="domain" description="RPAP1 C-terminal" evidence="6">
    <location>
        <begin position="475"/>
        <end position="540"/>
    </location>
</feature>
<name>A0A0D1E9Y8_MYCMD</name>
<feature type="domain" description="RPAP1/MINIYO-like TPR repeats" evidence="8">
    <location>
        <begin position="1386"/>
        <end position="1504"/>
    </location>
</feature>
<feature type="compositionally biased region" description="Polar residues" evidence="5">
    <location>
        <begin position="94"/>
        <end position="114"/>
    </location>
</feature>
<evidence type="ECO:0000259" key="7">
    <source>
        <dbReference type="Pfam" id="PF08621"/>
    </source>
</evidence>